<evidence type="ECO:0000313" key="3">
    <source>
        <dbReference type="Proteomes" id="UP000253083"/>
    </source>
</evidence>
<evidence type="ECO:0000313" key="2">
    <source>
        <dbReference type="EMBL" id="RBP53229.1"/>
    </source>
</evidence>
<feature type="chain" id="PRO_5017286778" description="Lipoprotein" evidence="1">
    <location>
        <begin position="22"/>
        <end position="232"/>
    </location>
</feature>
<proteinExistence type="predicted"/>
<dbReference type="OrthoDB" id="7056429at2"/>
<protein>
    <recommendedName>
        <fullName evidence="4">Lipoprotein</fullName>
    </recommendedName>
</protein>
<evidence type="ECO:0000256" key="1">
    <source>
        <dbReference type="SAM" id="SignalP"/>
    </source>
</evidence>
<dbReference type="EMBL" id="QNRT01000001">
    <property type="protein sequence ID" value="RBP53229.1"/>
    <property type="molecule type" value="Genomic_DNA"/>
</dbReference>
<dbReference type="InParanoid" id="A0A395JNP7"/>
<dbReference type="Proteomes" id="UP000253083">
    <property type="component" value="Unassembled WGS sequence"/>
</dbReference>
<sequence length="232" mass="25285">MIQISLPRVCGALLLSVLASACTTINVDQVRLRDNVELNQGDAMVVLGRHQTAEVQTESSLIACIGNKLARGTDRVRIIGEPEFVDAFYPWFEARTAPLRPAKLKQVLDQPLVAAKIEAMKIRYFVWVEGSTERTDGAGSMSCSIGPGGGGCFGFSTWEDTSDYETTIWDIASFTEVGRVSTEAVGTSYMPAFVIPIPFLAQVQGDACEGMGSQLVRFFSQTDETELNMRAN</sequence>
<dbReference type="RefSeq" id="WP_113952817.1">
    <property type="nucleotide sequence ID" value="NZ_QNRT01000001.1"/>
</dbReference>
<organism evidence="2 3">
    <name type="scientific">Arenicella xantha</name>
    <dbReference type="NCBI Taxonomy" id="644221"/>
    <lineage>
        <taxon>Bacteria</taxon>
        <taxon>Pseudomonadati</taxon>
        <taxon>Pseudomonadota</taxon>
        <taxon>Gammaproteobacteria</taxon>
        <taxon>Arenicellales</taxon>
        <taxon>Arenicellaceae</taxon>
        <taxon>Arenicella</taxon>
    </lineage>
</organism>
<accession>A0A395JNP7</accession>
<comment type="caution">
    <text evidence="2">The sequence shown here is derived from an EMBL/GenBank/DDBJ whole genome shotgun (WGS) entry which is preliminary data.</text>
</comment>
<name>A0A395JNP7_9GAMM</name>
<keyword evidence="3" id="KW-1185">Reference proteome</keyword>
<keyword evidence="1" id="KW-0732">Signal</keyword>
<gene>
    <name evidence="2" type="ORF">DFR28_101615</name>
</gene>
<feature type="signal peptide" evidence="1">
    <location>
        <begin position="1"/>
        <end position="21"/>
    </location>
</feature>
<dbReference type="AlphaFoldDB" id="A0A395JNP7"/>
<reference evidence="2 3" key="1">
    <citation type="submission" date="2018-06" db="EMBL/GenBank/DDBJ databases">
        <title>Genomic Encyclopedia of Type Strains, Phase IV (KMG-IV): sequencing the most valuable type-strain genomes for metagenomic binning, comparative biology and taxonomic classification.</title>
        <authorList>
            <person name="Goeker M."/>
        </authorList>
    </citation>
    <scope>NUCLEOTIDE SEQUENCE [LARGE SCALE GENOMIC DNA]</scope>
    <source>
        <strain evidence="2 3">DSM 24032</strain>
    </source>
</reference>
<evidence type="ECO:0008006" key="4">
    <source>
        <dbReference type="Google" id="ProtNLM"/>
    </source>
</evidence>